<dbReference type="Proteomes" id="UP000503462">
    <property type="component" value="Chromosome 2"/>
</dbReference>
<dbReference type="SUPFAM" id="SSF56112">
    <property type="entry name" value="Protein kinase-like (PK-like)"/>
    <property type="match status" value="1"/>
</dbReference>
<evidence type="ECO:0000259" key="1">
    <source>
        <dbReference type="Pfam" id="PF01636"/>
    </source>
</evidence>
<dbReference type="OrthoDB" id="2906425at2759"/>
<proteinExistence type="predicted"/>
<name>A0A6H0XS94_9PEZI</name>
<protein>
    <recommendedName>
        <fullName evidence="1">Aminoglycoside phosphotransferase domain-containing protein</fullName>
    </recommendedName>
</protein>
<accession>A0A6H0XS94</accession>
<dbReference type="CDD" id="cd05120">
    <property type="entry name" value="APH_ChoK_like"/>
    <property type="match status" value="1"/>
</dbReference>
<dbReference type="InterPro" id="IPR002575">
    <property type="entry name" value="Aminoglycoside_PTrfase"/>
</dbReference>
<dbReference type="PANTHER" id="PTHR21310:SF58">
    <property type="entry name" value="AMINOGLYCOSIDE PHOSPHOTRANSFERASE DOMAIN-CONTAINING PROTEIN"/>
    <property type="match status" value="1"/>
</dbReference>
<dbReference type="PANTHER" id="PTHR21310">
    <property type="entry name" value="AMINOGLYCOSIDE PHOSPHOTRANSFERASE-RELATED-RELATED"/>
    <property type="match status" value="1"/>
</dbReference>
<evidence type="ECO:0000313" key="2">
    <source>
        <dbReference type="EMBL" id="QIW97504.1"/>
    </source>
</evidence>
<dbReference type="InterPro" id="IPR051678">
    <property type="entry name" value="AGP_Transferase"/>
</dbReference>
<reference evidence="2 3" key="1">
    <citation type="journal article" date="2016" name="Sci. Rep.">
        <title>Peltaster fructicola genome reveals evolution from an invasive phytopathogen to an ectophytic parasite.</title>
        <authorList>
            <person name="Xu C."/>
            <person name="Chen H."/>
            <person name="Gleason M.L."/>
            <person name="Xu J.R."/>
            <person name="Liu H."/>
            <person name="Zhang R."/>
            <person name="Sun G."/>
        </authorList>
    </citation>
    <scope>NUCLEOTIDE SEQUENCE [LARGE SCALE GENOMIC DNA]</scope>
    <source>
        <strain evidence="2 3">LNHT1506</strain>
    </source>
</reference>
<dbReference type="InterPro" id="IPR011009">
    <property type="entry name" value="Kinase-like_dom_sf"/>
</dbReference>
<sequence length="342" mass="37955">MVSLADLNFNTAAIITSNVQSALRKDRECDLETVLRQAADKYARRRKRRTEEKETGDERPNKLLCLPSPVVASEIEILVGFAPSVLRKFNSLTHDQALELPAGDLSPAQALAHVEAAIRLCNPSTRRMQTKITYVGDDIVIKSVLGRDTVETSAMQLVRKHSSIPIPDLLGAVTSGKKTFIIMSRMPGEPLSEAWSTLTPRQKSSIQEQLSVVLTTLRSIPVTADVLGCGNPSVCKDMRMYVRQSEHCIHDEREFNAFLTSEPRRRISPAYVELLRDAVLGTDSVMVMTHGDFAARNILVTKDDDKGTVELTAVLDWECAGTYPDYWEGVHQNASRHAIQKG</sequence>
<dbReference type="EMBL" id="CP051140">
    <property type="protein sequence ID" value="QIW97504.1"/>
    <property type="molecule type" value="Genomic_DNA"/>
</dbReference>
<keyword evidence="3" id="KW-1185">Reference proteome</keyword>
<organism evidence="2 3">
    <name type="scientific">Peltaster fructicola</name>
    <dbReference type="NCBI Taxonomy" id="286661"/>
    <lineage>
        <taxon>Eukaryota</taxon>
        <taxon>Fungi</taxon>
        <taxon>Dikarya</taxon>
        <taxon>Ascomycota</taxon>
        <taxon>Pezizomycotina</taxon>
        <taxon>Dothideomycetes</taxon>
        <taxon>Dothideomycetes incertae sedis</taxon>
        <taxon>Peltaster</taxon>
    </lineage>
</organism>
<dbReference type="Pfam" id="PF01636">
    <property type="entry name" value="APH"/>
    <property type="match status" value="1"/>
</dbReference>
<feature type="domain" description="Aminoglycoside phosphotransferase" evidence="1">
    <location>
        <begin position="153"/>
        <end position="323"/>
    </location>
</feature>
<dbReference type="AlphaFoldDB" id="A0A6H0XS94"/>
<dbReference type="Gene3D" id="3.90.1200.10">
    <property type="match status" value="1"/>
</dbReference>
<evidence type="ECO:0000313" key="3">
    <source>
        <dbReference type="Proteomes" id="UP000503462"/>
    </source>
</evidence>
<gene>
    <name evidence="2" type="ORF">AMS68_003022</name>
</gene>